<feature type="domain" description="SGNH hydrolase-type esterase" evidence="1">
    <location>
        <begin position="17"/>
        <end position="205"/>
    </location>
</feature>
<reference evidence="2" key="1">
    <citation type="journal article" date="2022" name="G3 (Bethesda)">
        <title>High quality genome of the basidiomycete yeast Dioszegia hungarica PDD-24b-2 isolated from cloud water.</title>
        <authorList>
            <person name="Jarrige D."/>
            <person name="Haridas S."/>
            <person name="Bleykasten-Grosshans C."/>
            <person name="Joly M."/>
            <person name="Nadalig T."/>
            <person name="Sancelme M."/>
            <person name="Vuilleumier S."/>
            <person name="Grigoriev I.V."/>
            <person name="Amato P."/>
            <person name="Bringel F."/>
        </authorList>
    </citation>
    <scope>NUCLEOTIDE SEQUENCE</scope>
    <source>
        <strain evidence="2">PDD-24b-2</strain>
    </source>
</reference>
<dbReference type="Gene3D" id="3.40.50.1110">
    <property type="entry name" value="SGNH hydrolase"/>
    <property type="match status" value="1"/>
</dbReference>
<gene>
    <name evidence="2" type="ORF">MKK02DRAFT_45790</name>
</gene>
<dbReference type="SUPFAM" id="SSF52266">
    <property type="entry name" value="SGNH hydrolase"/>
    <property type="match status" value="1"/>
</dbReference>
<organism evidence="2 3">
    <name type="scientific">Dioszegia hungarica</name>
    <dbReference type="NCBI Taxonomy" id="4972"/>
    <lineage>
        <taxon>Eukaryota</taxon>
        <taxon>Fungi</taxon>
        <taxon>Dikarya</taxon>
        <taxon>Basidiomycota</taxon>
        <taxon>Agaricomycotina</taxon>
        <taxon>Tremellomycetes</taxon>
        <taxon>Tremellales</taxon>
        <taxon>Bulleribasidiaceae</taxon>
        <taxon>Dioszegia</taxon>
    </lineage>
</organism>
<keyword evidence="3" id="KW-1185">Reference proteome</keyword>
<dbReference type="RefSeq" id="XP_052946859.1">
    <property type="nucleotide sequence ID" value="XM_053093614.1"/>
</dbReference>
<evidence type="ECO:0000313" key="3">
    <source>
        <dbReference type="Proteomes" id="UP001164286"/>
    </source>
</evidence>
<dbReference type="GO" id="GO:0004622">
    <property type="term" value="F:phosphatidylcholine lysophospholipase activity"/>
    <property type="evidence" value="ECO:0007669"/>
    <property type="project" value="TreeGrafter"/>
</dbReference>
<accession>A0AA38H9H6</accession>
<proteinExistence type="predicted"/>
<dbReference type="AlphaFoldDB" id="A0AA38H9H6"/>
<dbReference type="PANTHER" id="PTHR30383">
    <property type="entry name" value="THIOESTERASE 1/PROTEASE 1/LYSOPHOSPHOLIPASE L1"/>
    <property type="match status" value="1"/>
</dbReference>
<name>A0AA38H9H6_9TREE</name>
<evidence type="ECO:0000259" key="1">
    <source>
        <dbReference type="Pfam" id="PF13472"/>
    </source>
</evidence>
<dbReference type="InterPro" id="IPR051532">
    <property type="entry name" value="Ester_Hydrolysis_Enzymes"/>
</dbReference>
<dbReference type="CDD" id="cd00229">
    <property type="entry name" value="SGNH_hydrolase"/>
    <property type="match status" value="1"/>
</dbReference>
<dbReference type="Proteomes" id="UP001164286">
    <property type="component" value="Unassembled WGS sequence"/>
</dbReference>
<dbReference type="InterPro" id="IPR013830">
    <property type="entry name" value="SGNH_hydro"/>
</dbReference>
<dbReference type="PANTHER" id="PTHR30383:SF19">
    <property type="entry name" value="FIBRONECTIN TYPE-III DOMAIN-CONTAINING PROTEIN"/>
    <property type="match status" value="1"/>
</dbReference>
<comment type="caution">
    <text evidence="2">The sequence shown here is derived from an EMBL/GenBank/DDBJ whole genome shotgun (WGS) entry which is preliminary data.</text>
</comment>
<keyword evidence="2" id="KW-0378">Hydrolase</keyword>
<dbReference type="GeneID" id="77732819"/>
<dbReference type="InterPro" id="IPR036514">
    <property type="entry name" value="SGNH_hydro_sf"/>
</dbReference>
<protein>
    <submittedName>
        <fullName evidence="2">SGNH hydrolase-type esterase domain-containing protein</fullName>
    </submittedName>
</protein>
<sequence>MASHIPTPTPHTLNILCFGDSLTEGYSEYGTKMTPYGTATLAYFTSRLGPLTKVHLCVEGKSGDLVTAGFSRRMERICRSSSSAGGHGSLHEKATQWDWLVFLGGTNDLGYGRSVEAIWETIFSVTSIPMARGAKVLLLTVPECSAKNSQLDRRRRELNEKIRGDDREGVYILDLYKKMPYHSLGEEEREKIWDNGLHFTEAGYAKIGEIVGRRLLGIIAGGEGRVDID</sequence>
<dbReference type="Pfam" id="PF13472">
    <property type="entry name" value="Lipase_GDSL_2"/>
    <property type="match status" value="1"/>
</dbReference>
<evidence type="ECO:0000313" key="2">
    <source>
        <dbReference type="EMBL" id="KAI9637082.1"/>
    </source>
</evidence>
<dbReference type="EMBL" id="JAKWFO010000005">
    <property type="protein sequence ID" value="KAI9637082.1"/>
    <property type="molecule type" value="Genomic_DNA"/>
</dbReference>